<dbReference type="Pfam" id="PF00392">
    <property type="entry name" value="GntR"/>
    <property type="match status" value="1"/>
</dbReference>
<keyword evidence="2" id="KW-0238">DNA-binding</keyword>
<dbReference type="AlphaFoldDB" id="A0A5E4V517"/>
<feature type="domain" description="HTH gntR-type" evidence="5">
    <location>
        <begin position="12"/>
        <end position="79"/>
    </location>
</feature>
<reference evidence="6 7" key="1">
    <citation type="submission" date="2019-08" db="EMBL/GenBank/DDBJ databases">
        <authorList>
            <person name="Peeters C."/>
        </authorList>
    </citation>
    <scope>NUCLEOTIDE SEQUENCE [LARGE SCALE GENOMIC DNA]</scope>
    <source>
        <strain evidence="6 7">LMG 31114</strain>
    </source>
</reference>
<dbReference type="SUPFAM" id="SSF48008">
    <property type="entry name" value="GntR ligand-binding domain-like"/>
    <property type="match status" value="1"/>
</dbReference>
<dbReference type="GO" id="GO:0003700">
    <property type="term" value="F:DNA-binding transcription factor activity"/>
    <property type="evidence" value="ECO:0007669"/>
    <property type="project" value="InterPro"/>
</dbReference>
<keyword evidence="1" id="KW-0805">Transcription regulation</keyword>
<dbReference type="InterPro" id="IPR008920">
    <property type="entry name" value="TF_FadR/GntR_C"/>
</dbReference>
<evidence type="ECO:0000313" key="7">
    <source>
        <dbReference type="Proteomes" id="UP000366945"/>
    </source>
</evidence>
<proteinExistence type="predicted"/>
<evidence type="ECO:0000313" key="6">
    <source>
        <dbReference type="EMBL" id="VVE07348.1"/>
    </source>
</evidence>
<dbReference type="Gene3D" id="1.20.120.530">
    <property type="entry name" value="GntR ligand-binding domain-like"/>
    <property type="match status" value="1"/>
</dbReference>
<gene>
    <name evidence="6" type="primary">mcbR_2</name>
    <name evidence="6" type="ORF">PPN31114_02453</name>
</gene>
<dbReference type="InterPro" id="IPR000524">
    <property type="entry name" value="Tscrpt_reg_HTH_GntR"/>
</dbReference>
<feature type="region of interest" description="Disordered" evidence="4">
    <location>
        <begin position="211"/>
        <end position="236"/>
    </location>
</feature>
<keyword evidence="3" id="KW-0804">Transcription</keyword>
<evidence type="ECO:0000256" key="3">
    <source>
        <dbReference type="ARBA" id="ARBA00023163"/>
    </source>
</evidence>
<dbReference type="EMBL" id="CABPSK010000002">
    <property type="protein sequence ID" value="VVE07348.1"/>
    <property type="molecule type" value="Genomic_DNA"/>
</dbReference>
<dbReference type="Pfam" id="PF07729">
    <property type="entry name" value="FCD"/>
    <property type="match status" value="1"/>
</dbReference>
<dbReference type="PANTHER" id="PTHR43537:SF5">
    <property type="entry name" value="UXU OPERON TRANSCRIPTIONAL REGULATOR"/>
    <property type="match status" value="1"/>
</dbReference>
<dbReference type="PANTHER" id="PTHR43537">
    <property type="entry name" value="TRANSCRIPTIONAL REGULATOR, GNTR FAMILY"/>
    <property type="match status" value="1"/>
</dbReference>
<evidence type="ECO:0000259" key="5">
    <source>
        <dbReference type="PROSITE" id="PS50949"/>
    </source>
</evidence>
<name>A0A5E4V517_9BURK</name>
<dbReference type="GO" id="GO:0003677">
    <property type="term" value="F:DNA binding"/>
    <property type="evidence" value="ECO:0007669"/>
    <property type="project" value="UniProtKB-KW"/>
</dbReference>
<dbReference type="InterPro" id="IPR036388">
    <property type="entry name" value="WH-like_DNA-bd_sf"/>
</dbReference>
<organism evidence="6 7">
    <name type="scientific">Pandoraea pneumonica</name>
    <dbReference type="NCBI Taxonomy" id="2508299"/>
    <lineage>
        <taxon>Bacteria</taxon>
        <taxon>Pseudomonadati</taxon>
        <taxon>Pseudomonadota</taxon>
        <taxon>Betaproteobacteria</taxon>
        <taxon>Burkholderiales</taxon>
        <taxon>Burkholderiaceae</taxon>
        <taxon>Pandoraea</taxon>
    </lineage>
</organism>
<dbReference type="SMART" id="SM00345">
    <property type="entry name" value="HTH_GNTR"/>
    <property type="match status" value="1"/>
</dbReference>
<dbReference type="InterPro" id="IPR011711">
    <property type="entry name" value="GntR_C"/>
</dbReference>
<evidence type="ECO:0000256" key="1">
    <source>
        <dbReference type="ARBA" id="ARBA00023015"/>
    </source>
</evidence>
<dbReference type="Gene3D" id="1.10.10.10">
    <property type="entry name" value="Winged helix-like DNA-binding domain superfamily/Winged helix DNA-binding domain"/>
    <property type="match status" value="1"/>
</dbReference>
<dbReference type="SMART" id="SM00895">
    <property type="entry name" value="FCD"/>
    <property type="match status" value="1"/>
</dbReference>
<feature type="compositionally biased region" description="Low complexity" evidence="4">
    <location>
        <begin position="221"/>
        <end position="236"/>
    </location>
</feature>
<protein>
    <submittedName>
        <fullName evidence="6">HTH-type transcriptional regulator McbR</fullName>
    </submittedName>
</protein>
<keyword evidence="7" id="KW-1185">Reference proteome</keyword>
<dbReference type="SUPFAM" id="SSF46785">
    <property type="entry name" value="Winged helix' DNA-binding domain"/>
    <property type="match status" value="1"/>
</dbReference>
<dbReference type="InterPro" id="IPR036390">
    <property type="entry name" value="WH_DNA-bd_sf"/>
</dbReference>
<sequence>MWTGDIDIVSTEKSAQNLVDRIVQDIQAGILTPGSWLKQIDLQTRYDVTRLEVRRALDQLTVMRVTAHVPNCGYHIESIDEQRLYDIREMRVIVELGAAADLIDHVTPAQIVRLRELAAQFHALTFDGTVLDMHPVNAEFHGLLYSACQNKELPKLILELRTRMPSVLATQNRTRARIEASALEHFAIVDAVEARDLKALQRVIAAHVRQPATPAKSASAGKSCSTVKTKSSGGKK</sequence>
<accession>A0A5E4V517</accession>
<evidence type="ECO:0000256" key="4">
    <source>
        <dbReference type="SAM" id="MobiDB-lite"/>
    </source>
</evidence>
<evidence type="ECO:0000256" key="2">
    <source>
        <dbReference type="ARBA" id="ARBA00023125"/>
    </source>
</evidence>
<dbReference type="PROSITE" id="PS50949">
    <property type="entry name" value="HTH_GNTR"/>
    <property type="match status" value="1"/>
</dbReference>
<dbReference type="Proteomes" id="UP000366945">
    <property type="component" value="Unassembled WGS sequence"/>
</dbReference>